<feature type="domain" description="Bacterial type II secretion system protein E" evidence="2">
    <location>
        <begin position="200"/>
        <end position="214"/>
    </location>
</feature>
<dbReference type="SUPFAM" id="SSF52540">
    <property type="entry name" value="P-loop containing nucleoside triphosphate hydrolases"/>
    <property type="match status" value="1"/>
</dbReference>
<dbReference type="SMART" id="SM00382">
    <property type="entry name" value="AAA"/>
    <property type="match status" value="1"/>
</dbReference>
<evidence type="ECO:0000259" key="2">
    <source>
        <dbReference type="PROSITE" id="PS00662"/>
    </source>
</evidence>
<dbReference type="PANTHER" id="PTHR30486:SF16">
    <property type="entry name" value="TWITCHING MOTILITY PROTEIN PILT"/>
    <property type="match status" value="1"/>
</dbReference>
<dbReference type="OrthoDB" id="9808272at2"/>
<dbReference type="HOGENOM" id="CLU_013446_4_0_0"/>
<proteinExistence type="inferred from homology"/>
<dbReference type="Gene3D" id="3.40.50.300">
    <property type="entry name" value="P-loop containing nucleotide triphosphate hydrolases"/>
    <property type="match status" value="1"/>
</dbReference>
<sequence length="360" mass="40038">MVPSINDILAESIRMKATDIHLGVGLPPAVRVDGDLVYLASFPELSNYDLRALASEVLMRRQLEELEENREIDFSFTFTGEGGESSRFRGNCYFERGNMCLALRTIPTKIRTIDELKLPKQIIEVTRKYRGLFLVTGPTGSGKSTTLAALIQEINRTRPCHIVTIEDPIEYLYTSDVAVIHQREVGSDTKSFAEALKRVLRQDPDVILIGEMRDLETISAAITAAETGHLVFATLHTQSAPQTVDRIIDVFPPHQQQQIRQQLSTVLIGVCTQQLVPVPGGGRVVATELLFATPAVRNLIREAKVSQMVSIMQTGSAAGMHTMDQDLARLVRDGIIPYEIAKARCHDPKDLERLVFEVSF</sequence>
<dbReference type="eggNOG" id="COG2805">
    <property type="taxonomic scope" value="Bacteria"/>
</dbReference>
<keyword evidence="4" id="KW-1185">Reference proteome</keyword>
<gene>
    <name evidence="3" type="ordered locus">Tlie_0855</name>
</gene>
<dbReference type="Pfam" id="PF00437">
    <property type="entry name" value="T2SSE"/>
    <property type="match status" value="1"/>
</dbReference>
<evidence type="ECO:0000313" key="3">
    <source>
        <dbReference type="EMBL" id="AER66588.1"/>
    </source>
</evidence>
<dbReference type="PANTHER" id="PTHR30486">
    <property type="entry name" value="TWITCHING MOTILITY PROTEIN PILT"/>
    <property type="match status" value="1"/>
</dbReference>
<evidence type="ECO:0000313" key="4">
    <source>
        <dbReference type="Proteomes" id="UP000005868"/>
    </source>
</evidence>
<dbReference type="InterPro" id="IPR050921">
    <property type="entry name" value="T4SS_GSP_E_ATPase"/>
</dbReference>
<dbReference type="PROSITE" id="PS00662">
    <property type="entry name" value="T2SP_E"/>
    <property type="match status" value="1"/>
</dbReference>
<dbReference type="EMBL" id="CP003096">
    <property type="protein sequence ID" value="AER66588.1"/>
    <property type="molecule type" value="Genomic_DNA"/>
</dbReference>
<dbReference type="STRING" id="580340.Tlie_0855"/>
<dbReference type="GO" id="GO:0005524">
    <property type="term" value="F:ATP binding"/>
    <property type="evidence" value="ECO:0007669"/>
    <property type="project" value="InterPro"/>
</dbReference>
<evidence type="ECO:0000256" key="1">
    <source>
        <dbReference type="ARBA" id="ARBA00006611"/>
    </source>
</evidence>
<dbReference type="InterPro" id="IPR001482">
    <property type="entry name" value="T2SS/T4SS_dom"/>
</dbReference>
<reference evidence="3 4" key="2">
    <citation type="journal article" date="2012" name="Stand. Genomic Sci.">
        <title>Genome sequence of the moderately thermophilic, amino-acid-degrading and sulfur-reducing bacterium Thermovirga lienii type strain (Cas60314(T)).</title>
        <authorList>
            <person name="Goker M."/>
            <person name="Saunders E."/>
            <person name="Lapidus A."/>
            <person name="Nolan M."/>
            <person name="Lucas S."/>
            <person name="Hammon N."/>
            <person name="Deshpande S."/>
            <person name="Cheng J.F."/>
            <person name="Han C."/>
            <person name="Tapia R."/>
            <person name="Goodwin L.A."/>
            <person name="Pitluck S."/>
            <person name="Liolios K."/>
            <person name="Mavromatis K."/>
            <person name="Pagani I."/>
            <person name="Ivanova N."/>
            <person name="Mikhailova N."/>
            <person name="Pati A."/>
            <person name="Chen A."/>
            <person name="Palaniappan K."/>
            <person name="Land M."/>
            <person name="Chang Y.J."/>
            <person name="Jeffries C.D."/>
            <person name="Brambilla E.M."/>
            <person name="Rohde M."/>
            <person name="Spring S."/>
            <person name="Detter J.C."/>
            <person name="Woyke T."/>
            <person name="Bristow J."/>
            <person name="Eisen J.A."/>
            <person name="Markowitz V."/>
            <person name="Hugenholtz P."/>
            <person name="Kyrpides N.C."/>
            <person name="Klenk H.P."/>
        </authorList>
    </citation>
    <scope>NUCLEOTIDE SEQUENCE [LARGE SCALE GENOMIC DNA]</scope>
    <source>
        <strain evidence="4">ATCC BAA-1197 / DSM 17291 / Cas60314</strain>
    </source>
</reference>
<dbReference type="KEGG" id="tli:Tlie_0855"/>
<dbReference type="InterPro" id="IPR003593">
    <property type="entry name" value="AAA+_ATPase"/>
</dbReference>
<dbReference type="InterPro" id="IPR006321">
    <property type="entry name" value="PilT/PilU"/>
</dbReference>
<dbReference type="CDD" id="cd01131">
    <property type="entry name" value="PilT"/>
    <property type="match status" value="1"/>
</dbReference>
<dbReference type="Proteomes" id="UP000005868">
    <property type="component" value="Chromosome"/>
</dbReference>
<name>G7V9N8_THELD</name>
<dbReference type="GO" id="GO:0016887">
    <property type="term" value="F:ATP hydrolysis activity"/>
    <property type="evidence" value="ECO:0007669"/>
    <property type="project" value="InterPro"/>
</dbReference>
<reference evidence="4" key="1">
    <citation type="submission" date="2011-10" db="EMBL/GenBank/DDBJ databases">
        <title>The complete genome of chromosome of Thermovirga lienii DSM 17291.</title>
        <authorList>
            <consortium name="US DOE Joint Genome Institute (JGI-PGF)"/>
            <person name="Lucas S."/>
            <person name="Copeland A."/>
            <person name="Lapidus A."/>
            <person name="Glavina del Rio T."/>
            <person name="Dalin E."/>
            <person name="Tice H."/>
            <person name="Bruce D."/>
            <person name="Goodwin L."/>
            <person name="Pitluck S."/>
            <person name="Peters L."/>
            <person name="Mikhailova N."/>
            <person name="Saunders E."/>
            <person name="Kyrpides N."/>
            <person name="Mavromatis K."/>
            <person name="Ivanova N."/>
            <person name="Last F.I."/>
            <person name="Brettin T."/>
            <person name="Detter J.C."/>
            <person name="Han C."/>
            <person name="Larimer F."/>
            <person name="Land M."/>
            <person name="Hauser L."/>
            <person name="Markowitz V."/>
            <person name="Cheng J.-F."/>
            <person name="Hugenholtz P."/>
            <person name="Woyke T."/>
            <person name="Wu D."/>
            <person name="Spring S."/>
            <person name="Schroeder M."/>
            <person name="Brambilla E.-M."/>
            <person name="Klenk H.-P."/>
            <person name="Eisen J.A."/>
        </authorList>
    </citation>
    <scope>NUCLEOTIDE SEQUENCE [LARGE SCALE GENOMIC DNA]</scope>
    <source>
        <strain evidence="4">ATCC BAA-1197 / DSM 17291 / Cas60314</strain>
    </source>
</reference>
<accession>G7V9N8</accession>
<dbReference type="NCBIfam" id="TIGR01420">
    <property type="entry name" value="pilT_fam"/>
    <property type="match status" value="1"/>
</dbReference>
<dbReference type="Gene3D" id="3.30.450.90">
    <property type="match status" value="1"/>
</dbReference>
<protein>
    <submittedName>
        <fullName evidence="3">Pilus retraction ATPase PilT</fullName>
    </submittedName>
</protein>
<dbReference type="InterPro" id="IPR027417">
    <property type="entry name" value="P-loop_NTPase"/>
</dbReference>
<dbReference type="AlphaFoldDB" id="G7V9N8"/>
<comment type="similarity">
    <text evidence="1">Belongs to the GSP E family.</text>
</comment>
<organism evidence="3 4">
    <name type="scientific">Thermovirga lienii (strain ATCC BAA-1197 / DSM 17291 / Cas60314)</name>
    <dbReference type="NCBI Taxonomy" id="580340"/>
    <lineage>
        <taxon>Bacteria</taxon>
        <taxon>Thermotogati</taxon>
        <taxon>Synergistota</taxon>
        <taxon>Synergistia</taxon>
        <taxon>Synergistales</taxon>
        <taxon>Thermovirgaceae</taxon>
        <taxon>Thermovirga</taxon>
    </lineage>
</organism>